<keyword evidence="1" id="KW-0597">Phosphoprotein</keyword>
<dbReference type="PANTHER" id="PTHR45526">
    <property type="entry name" value="TRANSCRIPTIONAL REGULATORY PROTEIN DPIA"/>
    <property type="match status" value="1"/>
</dbReference>
<evidence type="ECO:0000313" key="5">
    <source>
        <dbReference type="Proteomes" id="UP001151478"/>
    </source>
</evidence>
<feature type="modified residue" description="4-aspartylphosphate" evidence="1">
    <location>
        <position position="55"/>
    </location>
</feature>
<dbReference type="SUPFAM" id="SSF52172">
    <property type="entry name" value="CheY-like"/>
    <property type="match status" value="1"/>
</dbReference>
<dbReference type="PANTHER" id="PTHR45526:SF1">
    <property type="entry name" value="TRANSCRIPTIONAL REGULATORY PROTEIN DCUR-RELATED"/>
    <property type="match status" value="1"/>
</dbReference>
<accession>A0ABT5S8I5</accession>
<dbReference type="Gene3D" id="3.40.50.2300">
    <property type="match status" value="1"/>
</dbReference>
<dbReference type="EMBL" id="JAOSLC020000003">
    <property type="protein sequence ID" value="MDD7914420.1"/>
    <property type="molecule type" value="Genomic_DNA"/>
</dbReference>
<organism evidence="4 5">
    <name type="scientific">Polaribacter ponticola</name>
    <dbReference type="NCBI Taxonomy" id="2978475"/>
    <lineage>
        <taxon>Bacteria</taxon>
        <taxon>Pseudomonadati</taxon>
        <taxon>Bacteroidota</taxon>
        <taxon>Flavobacteriia</taxon>
        <taxon>Flavobacteriales</taxon>
        <taxon>Flavobacteriaceae</taxon>
    </lineage>
</organism>
<dbReference type="Pfam" id="PF00072">
    <property type="entry name" value="Response_reg"/>
    <property type="match status" value="1"/>
</dbReference>
<dbReference type="Gene3D" id="2.40.50.1020">
    <property type="entry name" value="LytTr DNA-binding domain"/>
    <property type="match status" value="1"/>
</dbReference>
<name>A0ABT5S8I5_9FLAO</name>
<reference evidence="4" key="1">
    <citation type="submission" date="2023-02" db="EMBL/GenBank/DDBJ databases">
        <title>Polaribacter ponticola sp. nov., isolated from seawater.</title>
        <authorList>
            <person name="Baek J.H."/>
            <person name="Kim J.M."/>
            <person name="Choi D.G."/>
            <person name="Jeon C.O."/>
        </authorList>
    </citation>
    <scope>NUCLEOTIDE SEQUENCE</scope>
    <source>
        <strain evidence="4">MSW5</strain>
    </source>
</reference>
<sequence>MKYKCLIIDDEDLARELIETHVSQLDNFEIVASCSSAIQAHKILQNETVDLLFLDIEMPVLKGTDFFKNLTRKPKVIFTTAYRDYAIEGFELSAVDYLLKPIVFERFFKAIEKFMESVKPLPQNKEKPLEDNFIYVQSNKKNIKVLFDEVNYIESIKDYIRIHLRDASTIILKHGITAFETKLDKRFLRVHRSYLVNKDNVTAYTKHDIEIGKIEIPIGDFYKKNALKNLL</sequence>
<keyword evidence="4" id="KW-0238">DNA-binding</keyword>
<dbReference type="InterPro" id="IPR011006">
    <property type="entry name" value="CheY-like_superfamily"/>
</dbReference>
<dbReference type="PROSITE" id="PS50930">
    <property type="entry name" value="HTH_LYTTR"/>
    <property type="match status" value="1"/>
</dbReference>
<evidence type="ECO:0000259" key="2">
    <source>
        <dbReference type="PROSITE" id="PS50110"/>
    </source>
</evidence>
<feature type="domain" description="Response regulatory" evidence="2">
    <location>
        <begin position="4"/>
        <end position="115"/>
    </location>
</feature>
<gene>
    <name evidence="4" type="ORF">N5A56_008315</name>
</gene>
<evidence type="ECO:0000256" key="1">
    <source>
        <dbReference type="PROSITE-ProRule" id="PRU00169"/>
    </source>
</evidence>
<dbReference type="PROSITE" id="PS50110">
    <property type="entry name" value="RESPONSE_REGULATORY"/>
    <property type="match status" value="1"/>
</dbReference>
<dbReference type="InterPro" id="IPR001789">
    <property type="entry name" value="Sig_transdc_resp-reg_receiver"/>
</dbReference>
<dbReference type="Pfam" id="PF04397">
    <property type="entry name" value="LytTR"/>
    <property type="match status" value="1"/>
</dbReference>
<dbReference type="InterPro" id="IPR051271">
    <property type="entry name" value="2C-system_Tx_regulators"/>
</dbReference>
<dbReference type="SMART" id="SM00850">
    <property type="entry name" value="LytTR"/>
    <property type="match status" value="1"/>
</dbReference>
<dbReference type="GO" id="GO:0003677">
    <property type="term" value="F:DNA binding"/>
    <property type="evidence" value="ECO:0007669"/>
    <property type="project" value="UniProtKB-KW"/>
</dbReference>
<dbReference type="InterPro" id="IPR007492">
    <property type="entry name" value="LytTR_DNA-bd_dom"/>
</dbReference>
<dbReference type="RefSeq" id="WP_265725041.1">
    <property type="nucleotide sequence ID" value="NZ_JAOSLC020000003.1"/>
</dbReference>
<dbReference type="Proteomes" id="UP001151478">
    <property type="component" value="Unassembled WGS sequence"/>
</dbReference>
<protein>
    <submittedName>
        <fullName evidence="4">LytTR family DNA-binding domain-containing protein</fullName>
    </submittedName>
</protein>
<comment type="caution">
    <text evidence="4">The sequence shown here is derived from an EMBL/GenBank/DDBJ whole genome shotgun (WGS) entry which is preliminary data.</text>
</comment>
<dbReference type="SMART" id="SM00448">
    <property type="entry name" value="REC"/>
    <property type="match status" value="1"/>
</dbReference>
<evidence type="ECO:0000313" key="4">
    <source>
        <dbReference type="EMBL" id="MDD7914420.1"/>
    </source>
</evidence>
<keyword evidence="5" id="KW-1185">Reference proteome</keyword>
<feature type="domain" description="HTH LytTR-type" evidence="3">
    <location>
        <begin position="134"/>
        <end position="201"/>
    </location>
</feature>
<proteinExistence type="predicted"/>
<evidence type="ECO:0000259" key="3">
    <source>
        <dbReference type="PROSITE" id="PS50930"/>
    </source>
</evidence>